<dbReference type="PANTHER" id="PTHR22754:SF32">
    <property type="entry name" value="DISCO-INTERACTING PROTEIN 2"/>
    <property type="match status" value="1"/>
</dbReference>
<organism evidence="4 5">
    <name type="scientific">Banduia mediterranea</name>
    <dbReference type="NCBI Taxonomy" id="3075609"/>
    <lineage>
        <taxon>Bacteria</taxon>
        <taxon>Pseudomonadati</taxon>
        <taxon>Pseudomonadota</taxon>
        <taxon>Gammaproteobacteria</taxon>
        <taxon>Nevskiales</taxon>
        <taxon>Algiphilaceae</taxon>
        <taxon>Banduia</taxon>
    </lineage>
</organism>
<dbReference type="InterPro" id="IPR000873">
    <property type="entry name" value="AMP-dep_synth/lig_dom"/>
</dbReference>
<comment type="caution">
    <text evidence="4">The sequence shown here is derived from an EMBL/GenBank/DDBJ whole genome shotgun (WGS) entry which is preliminary data.</text>
</comment>
<comment type="similarity">
    <text evidence="1">Belongs to the ATP-dependent AMP-binding enzyme family.</text>
</comment>
<dbReference type="GO" id="GO:0016874">
    <property type="term" value="F:ligase activity"/>
    <property type="evidence" value="ECO:0007669"/>
    <property type="project" value="UniProtKB-KW"/>
</dbReference>
<feature type="domain" description="AMP-dependent synthetase/ligase" evidence="3">
    <location>
        <begin position="54"/>
        <end position="430"/>
    </location>
</feature>
<sequence>MKTVLPGGAPTATISGIPLRSADFSTLAEALDYAAQGEAGFNFYDGRGELSVALPYRELRSRARALALRLARWERGQRVALVAHTHPDFAVMFYACQYAGLVPVPVPASVHLGGHEAYVRHLRQLVGDCQAVAAFAPSEFIGFLSEATTGLPMALTGTMDDFMALEALDELPAPPAPSELAYLQYTSGSTRFPRGTMIPQSAVMANLHAIFNDGFPLDENDRFCSWLPFYHDMGLVGIVLGCVAMQRSVDYLPTRDFAMRPRVWLKLISRNRSTISFSPPFGYTLCARRLRPADITALDLSAWRVAGVGAEMIHPDSLSHFAEVLAPAGFRATAFLPCYGMAECALAVSFSPVAAGASSDCVDIERLSGEAQAHPLDAADSQGRSRAFINCGKPLPGFEVEVRDPQGLPLTDRHVGQVYLRGASVMSGYFGNPEATRDVLSEDGWLNTGDLGYRVDGKLHITGRAKDLMIIKGRNIWPQDLEHLAEQQPEVRPTDASAFSVAGADENEIAVLVVQCRVTDPQALAALAGRLQEGISAEFGIQCLIELVPPHTLPRTSSGKLSRSRARNEFLERHTDERLKESPRFLVSVGRRTAAKSSAAVS</sequence>
<evidence type="ECO:0000256" key="1">
    <source>
        <dbReference type="ARBA" id="ARBA00006432"/>
    </source>
</evidence>
<dbReference type="Gene3D" id="3.30.300.30">
    <property type="match status" value="1"/>
</dbReference>
<dbReference type="Pfam" id="PF00501">
    <property type="entry name" value="AMP-binding"/>
    <property type="match status" value="1"/>
</dbReference>
<dbReference type="Gene3D" id="3.40.50.12780">
    <property type="entry name" value="N-terminal domain of ligase-like"/>
    <property type="match status" value="1"/>
</dbReference>
<gene>
    <name evidence="4" type="ORF">RM530_15615</name>
</gene>
<keyword evidence="5" id="KW-1185">Reference proteome</keyword>
<proteinExistence type="inferred from homology"/>
<dbReference type="NCBIfam" id="NF006624">
    <property type="entry name" value="PRK09192.1"/>
    <property type="match status" value="1"/>
</dbReference>
<evidence type="ECO:0000256" key="2">
    <source>
        <dbReference type="ARBA" id="ARBA00022598"/>
    </source>
</evidence>
<protein>
    <submittedName>
        <fullName evidence="4">Fatty acyl-AMP ligase</fullName>
    </submittedName>
</protein>
<dbReference type="EMBL" id="JAVRIC010000026">
    <property type="protein sequence ID" value="MDT0498777.1"/>
    <property type="molecule type" value="Genomic_DNA"/>
</dbReference>
<name>A0ABU2WNW4_9GAMM</name>
<accession>A0ABU2WNW4</accession>
<reference evidence="4 5" key="1">
    <citation type="submission" date="2023-09" db="EMBL/GenBank/DDBJ databases">
        <authorList>
            <person name="Rey-Velasco X."/>
        </authorList>
    </citation>
    <scope>NUCLEOTIDE SEQUENCE [LARGE SCALE GENOMIC DNA]</scope>
    <source>
        <strain evidence="4 5">W345</strain>
    </source>
</reference>
<dbReference type="InterPro" id="IPR042099">
    <property type="entry name" value="ANL_N_sf"/>
</dbReference>
<dbReference type="Proteomes" id="UP001254608">
    <property type="component" value="Unassembled WGS sequence"/>
</dbReference>
<evidence type="ECO:0000313" key="4">
    <source>
        <dbReference type="EMBL" id="MDT0498777.1"/>
    </source>
</evidence>
<dbReference type="SUPFAM" id="SSF56801">
    <property type="entry name" value="Acetyl-CoA synthetase-like"/>
    <property type="match status" value="1"/>
</dbReference>
<dbReference type="InterPro" id="IPR045851">
    <property type="entry name" value="AMP-bd_C_sf"/>
</dbReference>
<dbReference type="CDD" id="cd05931">
    <property type="entry name" value="FAAL"/>
    <property type="match status" value="1"/>
</dbReference>
<dbReference type="InterPro" id="IPR040097">
    <property type="entry name" value="FAAL/FAAC"/>
</dbReference>
<evidence type="ECO:0000313" key="5">
    <source>
        <dbReference type="Proteomes" id="UP001254608"/>
    </source>
</evidence>
<dbReference type="RefSeq" id="WP_311366189.1">
    <property type="nucleotide sequence ID" value="NZ_JAVRIC010000026.1"/>
</dbReference>
<dbReference type="PANTHER" id="PTHR22754">
    <property type="entry name" value="DISCO-INTERACTING PROTEIN 2 DIP2 -RELATED"/>
    <property type="match status" value="1"/>
</dbReference>
<keyword evidence="2 4" id="KW-0436">Ligase</keyword>
<evidence type="ECO:0000259" key="3">
    <source>
        <dbReference type="Pfam" id="PF00501"/>
    </source>
</evidence>